<dbReference type="SMART" id="SM00448">
    <property type="entry name" value="REC"/>
    <property type="match status" value="1"/>
</dbReference>
<evidence type="ECO:0000259" key="9">
    <source>
        <dbReference type="PROSITE" id="PS01124"/>
    </source>
</evidence>
<dbReference type="Gene3D" id="1.10.10.60">
    <property type="entry name" value="Homeodomain-like"/>
    <property type="match status" value="2"/>
</dbReference>
<evidence type="ECO:0000256" key="2">
    <source>
        <dbReference type="ARBA" id="ARBA00022490"/>
    </source>
</evidence>
<evidence type="ECO:0000313" key="11">
    <source>
        <dbReference type="EMBL" id="QQZ61045.1"/>
    </source>
</evidence>
<proteinExistence type="predicted"/>
<dbReference type="GO" id="GO:0003700">
    <property type="term" value="F:DNA-binding transcription factor activity"/>
    <property type="evidence" value="ECO:0007669"/>
    <property type="project" value="InterPro"/>
</dbReference>
<keyword evidence="2" id="KW-0963">Cytoplasm</keyword>
<keyword evidence="7" id="KW-0804">Transcription</keyword>
<feature type="domain" description="Response regulatory" evidence="10">
    <location>
        <begin position="2"/>
        <end position="119"/>
    </location>
</feature>
<keyword evidence="6" id="KW-0238">DNA-binding</keyword>
<keyword evidence="3 8" id="KW-0597">Phosphoprotein</keyword>
<evidence type="ECO:0000256" key="1">
    <source>
        <dbReference type="ARBA" id="ARBA00004496"/>
    </source>
</evidence>
<dbReference type="PROSITE" id="PS00041">
    <property type="entry name" value="HTH_ARAC_FAMILY_1"/>
    <property type="match status" value="1"/>
</dbReference>
<comment type="subcellular location">
    <subcellularLocation>
        <location evidence="1">Cytoplasm</location>
    </subcellularLocation>
</comment>
<dbReference type="SUPFAM" id="SSF52172">
    <property type="entry name" value="CheY-like"/>
    <property type="match status" value="1"/>
</dbReference>
<dbReference type="PROSITE" id="PS50110">
    <property type="entry name" value="RESPONSE_REGULATORY"/>
    <property type="match status" value="1"/>
</dbReference>
<dbReference type="InterPro" id="IPR020449">
    <property type="entry name" value="Tscrpt_reg_AraC-type_HTH"/>
</dbReference>
<dbReference type="PANTHER" id="PTHR42713">
    <property type="entry name" value="HISTIDINE KINASE-RELATED"/>
    <property type="match status" value="1"/>
</dbReference>
<dbReference type="GO" id="GO:0005737">
    <property type="term" value="C:cytoplasm"/>
    <property type="evidence" value="ECO:0007669"/>
    <property type="project" value="UniProtKB-SubCell"/>
</dbReference>
<dbReference type="RefSeq" id="WP_039833247.1">
    <property type="nucleotide sequence ID" value="NZ_CP068595.1"/>
</dbReference>
<dbReference type="GO" id="GO:0043565">
    <property type="term" value="F:sequence-specific DNA binding"/>
    <property type="evidence" value="ECO:0007669"/>
    <property type="project" value="InterPro"/>
</dbReference>
<protein>
    <submittedName>
        <fullName evidence="11">Response regulator</fullName>
    </submittedName>
</protein>
<feature type="modified residue" description="4-aspartylphosphate" evidence="8">
    <location>
        <position position="54"/>
    </location>
</feature>
<name>A0A974SE63_9BACL</name>
<evidence type="ECO:0000259" key="10">
    <source>
        <dbReference type="PROSITE" id="PS50110"/>
    </source>
</evidence>
<dbReference type="AlphaFoldDB" id="A0A974SE63"/>
<keyword evidence="12" id="KW-1185">Reference proteome</keyword>
<evidence type="ECO:0000256" key="6">
    <source>
        <dbReference type="ARBA" id="ARBA00023125"/>
    </source>
</evidence>
<dbReference type="InterPro" id="IPR018060">
    <property type="entry name" value="HTH_AraC"/>
</dbReference>
<dbReference type="Pfam" id="PF00072">
    <property type="entry name" value="Response_reg"/>
    <property type="match status" value="1"/>
</dbReference>
<dbReference type="PROSITE" id="PS01124">
    <property type="entry name" value="HTH_ARAC_FAMILY_2"/>
    <property type="match status" value="1"/>
</dbReference>
<evidence type="ECO:0000256" key="4">
    <source>
        <dbReference type="ARBA" id="ARBA00023012"/>
    </source>
</evidence>
<evidence type="ECO:0000256" key="3">
    <source>
        <dbReference type="ARBA" id="ARBA00022553"/>
    </source>
</evidence>
<dbReference type="Proteomes" id="UP000595841">
    <property type="component" value="Chromosome"/>
</dbReference>
<evidence type="ECO:0000256" key="5">
    <source>
        <dbReference type="ARBA" id="ARBA00023015"/>
    </source>
</evidence>
<keyword evidence="4" id="KW-0902">Two-component regulatory system</keyword>
<dbReference type="InterPro" id="IPR018062">
    <property type="entry name" value="HTH_AraC-typ_CS"/>
</dbReference>
<dbReference type="SMART" id="SM00342">
    <property type="entry name" value="HTH_ARAC"/>
    <property type="match status" value="1"/>
</dbReference>
<dbReference type="PRINTS" id="PR00032">
    <property type="entry name" value="HTHARAC"/>
</dbReference>
<dbReference type="Gene3D" id="3.40.50.2300">
    <property type="match status" value="1"/>
</dbReference>
<dbReference type="KEGG" id="pson:JI735_32370"/>
<evidence type="ECO:0000256" key="8">
    <source>
        <dbReference type="PROSITE-ProRule" id="PRU00169"/>
    </source>
</evidence>
<evidence type="ECO:0000313" key="12">
    <source>
        <dbReference type="Proteomes" id="UP000595841"/>
    </source>
</evidence>
<dbReference type="CDD" id="cd17536">
    <property type="entry name" value="REC_YesN-like"/>
    <property type="match status" value="1"/>
</dbReference>
<dbReference type="InterPro" id="IPR009057">
    <property type="entry name" value="Homeodomain-like_sf"/>
</dbReference>
<reference evidence="11 12" key="1">
    <citation type="submission" date="2021-01" db="EMBL/GenBank/DDBJ databases">
        <title>Whole genome sequence of Paenibacillus sonchi LMG 24727 for comparative genomics.</title>
        <authorList>
            <person name="Lee G."/>
            <person name="Kim M.-J."/>
            <person name="Lim K."/>
            <person name="Shin J.-H."/>
        </authorList>
    </citation>
    <scope>NUCLEOTIDE SEQUENCE [LARGE SCALE GENOMIC DNA]</scope>
    <source>
        <strain evidence="11 12">LMG 24727</strain>
    </source>
</reference>
<dbReference type="SUPFAM" id="SSF46689">
    <property type="entry name" value="Homeodomain-like"/>
    <property type="match status" value="2"/>
</dbReference>
<keyword evidence="5" id="KW-0805">Transcription regulation</keyword>
<dbReference type="InterPro" id="IPR011006">
    <property type="entry name" value="CheY-like_superfamily"/>
</dbReference>
<dbReference type="GO" id="GO:0000160">
    <property type="term" value="P:phosphorelay signal transduction system"/>
    <property type="evidence" value="ECO:0007669"/>
    <property type="project" value="UniProtKB-KW"/>
</dbReference>
<dbReference type="Pfam" id="PF12833">
    <property type="entry name" value="HTH_18"/>
    <property type="match status" value="1"/>
</dbReference>
<dbReference type="EMBL" id="CP068595">
    <property type="protein sequence ID" value="QQZ61045.1"/>
    <property type="molecule type" value="Genomic_DNA"/>
</dbReference>
<gene>
    <name evidence="11" type="ORF">JI735_32370</name>
</gene>
<accession>A0A974SE63</accession>
<dbReference type="InterPro" id="IPR001789">
    <property type="entry name" value="Sig_transdc_resp-reg_receiver"/>
</dbReference>
<organism evidence="11 12">
    <name type="scientific">Paenibacillus sonchi</name>
    <dbReference type="NCBI Taxonomy" id="373687"/>
    <lineage>
        <taxon>Bacteria</taxon>
        <taxon>Bacillati</taxon>
        <taxon>Bacillota</taxon>
        <taxon>Bacilli</taxon>
        <taxon>Bacillales</taxon>
        <taxon>Paenibacillaceae</taxon>
        <taxon>Paenibacillus</taxon>
        <taxon>Paenibacillus sonchi group</taxon>
    </lineage>
</organism>
<evidence type="ECO:0000256" key="7">
    <source>
        <dbReference type="ARBA" id="ARBA00023163"/>
    </source>
</evidence>
<sequence length="456" mass="52631">MKVLIVDDGHYIVEYLKHLLDWRTFGVEQVETTTNSIEAKGMLEQSPVDILITDIRMPEVSGIDLLEHVKALELKTKVIFLSGYSEFEYAQKAVRLGAFDYLLKPVDKEDMEKAIRNVTKTIGDNRPENGHSGKSQDGLGYLLSALSVNGSPKRELIPAHSGFEQKLMRFFKVTPADGQEEKKLRGSLEEAGVFIWEAPPAWVGIVPDTKTGQLESAIPTIVWSEPFQFIHKHSVRHSFYQFFYQEKVEPADFALLQNADEFPKLESREWECARQKIQKRFTHLTVKKQKMIYLVEAVRYLYLTHDQVSAEEVPDWLFHRLEHPADAYEFIILAISRLGREADLSNEDMIDNIRTYITGHLDEALSLEDLGRIVHLHPVYLSKFYKQETGENLSSYISSKRLERASRLLTGSNLHVADISHMVGYKKSQYFIKLFKEQYGVTPQQYRKNQMKVKQE</sequence>
<dbReference type="InterPro" id="IPR051552">
    <property type="entry name" value="HptR"/>
</dbReference>
<feature type="domain" description="HTH araC/xylS-type" evidence="9">
    <location>
        <begin position="351"/>
        <end position="449"/>
    </location>
</feature>
<dbReference type="PANTHER" id="PTHR42713:SF3">
    <property type="entry name" value="TRANSCRIPTIONAL REGULATORY PROTEIN HPTR"/>
    <property type="match status" value="1"/>
</dbReference>